<sequence>MEISPFSQRKPRSQDTELKLKFPMLENKEDAATRSSAEKENQKSKGRENGRVHDEDKKRNQESSPGTEEAKVDAYVYKRLISTCLQF</sequence>
<proteinExistence type="predicted"/>
<name>L5M557_MYODS</name>
<keyword evidence="2" id="KW-0413">Isomerase</keyword>
<evidence type="ECO:0000313" key="3">
    <source>
        <dbReference type="Proteomes" id="UP000010556"/>
    </source>
</evidence>
<dbReference type="GO" id="GO:0016853">
    <property type="term" value="F:isomerase activity"/>
    <property type="evidence" value="ECO:0007669"/>
    <property type="project" value="UniProtKB-KW"/>
</dbReference>
<feature type="region of interest" description="Disordered" evidence="1">
    <location>
        <begin position="1"/>
        <end position="72"/>
    </location>
</feature>
<dbReference type="AlphaFoldDB" id="L5M557"/>
<dbReference type="EMBL" id="KB103811">
    <property type="protein sequence ID" value="ELK33784.1"/>
    <property type="molecule type" value="Genomic_DNA"/>
</dbReference>
<evidence type="ECO:0000313" key="2">
    <source>
        <dbReference type="EMBL" id="ELK33784.1"/>
    </source>
</evidence>
<evidence type="ECO:0000256" key="1">
    <source>
        <dbReference type="SAM" id="MobiDB-lite"/>
    </source>
</evidence>
<gene>
    <name evidence="2" type="ORF">MDA_GLEAN10010675</name>
</gene>
<feature type="compositionally biased region" description="Basic and acidic residues" evidence="1">
    <location>
        <begin position="12"/>
        <end position="61"/>
    </location>
</feature>
<accession>L5M557</accession>
<protein>
    <submittedName>
        <fullName evidence="2">Peptidyl-prolyl cis-trans isomerase G</fullName>
    </submittedName>
</protein>
<keyword evidence="3" id="KW-1185">Reference proteome</keyword>
<dbReference type="Proteomes" id="UP000010556">
    <property type="component" value="Unassembled WGS sequence"/>
</dbReference>
<organism evidence="2 3">
    <name type="scientific">Myotis davidii</name>
    <name type="common">David's myotis</name>
    <dbReference type="NCBI Taxonomy" id="225400"/>
    <lineage>
        <taxon>Eukaryota</taxon>
        <taxon>Metazoa</taxon>
        <taxon>Chordata</taxon>
        <taxon>Craniata</taxon>
        <taxon>Vertebrata</taxon>
        <taxon>Euteleostomi</taxon>
        <taxon>Mammalia</taxon>
        <taxon>Eutheria</taxon>
        <taxon>Laurasiatheria</taxon>
        <taxon>Chiroptera</taxon>
        <taxon>Yangochiroptera</taxon>
        <taxon>Vespertilionidae</taxon>
        <taxon>Myotis</taxon>
    </lineage>
</organism>
<reference evidence="3" key="1">
    <citation type="journal article" date="2013" name="Science">
        <title>Comparative analysis of bat genomes provides insight into the evolution of flight and immunity.</title>
        <authorList>
            <person name="Zhang G."/>
            <person name="Cowled C."/>
            <person name="Shi Z."/>
            <person name="Huang Z."/>
            <person name="Bishop-Lilly K.A."/>
            <person name="Fang X."/>
            <person name="Wynne J.W."/>
            <person name="Xiong Z."/>
            <person name="Baker M.L."/>
            <person name="Zhao W."/>
            <person name="Tachedjian M."/>
            <person name="Zhu Y."/>
            <person name="Zhou P."/>
            <person name="Jiang X."/>
            <person name="Ng J."/>
            <person name="Yang L."/>
            <person name="Wu L."/>
            <person name="Xiao J."/>
            <person name="Feng Y."/>
            <person name="Chen Y."/>
            <person name="Sun X."/>
            <person name="Zhang Y."/>
            <person name="Marsh G.A."/>
            <person name="Crameri G."/>
            <person name="Broder C.C."/>
            <person name="Frey K.G."/>
            <person name="Wang L.F."/>
            <person name="Wang J."/>
        </authorList>
    </citation>
    <scope>NUCLEOTIDE SEQUENCE [LARGE SCALE GENOMIC DNA]</scope>
</reference>